<keyword evidence="2" id="KW-0645">Protease</keyword>
<dbReference type="EMBL" id="JAMBEP010000001">
    <property type="protein sequence ID" value="MCL1633637.1"/>
    <property type="molecule type" value="Genomic_DNA"/>
</dbReference>
<feature type="signal peptide" evidence="7">
    <location>
        <begin position="1"/>
        <end position="21"/>
    </location>
</feature>
<dbReference type="Pfam" id="PF04389">
    <property type="entry name" value="Peptidase_M28"/>
    <property type="match status" value="1"/>
</dbReference>
<evidence type="ECO:0000313" key="9">
    <source>
        <dbReference type="EMBL" id="MCL1633637.1"/>
    </source>
</evidence>
<proteinExistence type="predicted"/>
<dbReference type="InterPro" id="IPR007484">
    <property type="entry name" value="Peptidase_M28"/>
</dbReference>
<dbReference type="InterPro" id="IPR045175">
    <property type="entry name" value="M28_fam"/>
</dbReference>
<comment type="caution">
    <text evidence="9">The sequence shown here is derived from an EMBL/GenBank/DDBJ whole genome shotgun (WGS) entry which is preliminary data.</text>
</comment>
<feature type="domain" description="Peptidase M28" evidence="8">
    <location>
        <begin position="200"/>
        <end position="395"/>
    </location>
</feature>
<accession>A0ABT0MFK6</accession>
<evidence type="ECO:0000256" key="2">
    <source>
        <dbReference type="ARBA" id="ARBA00022670"/>
    </source>
</evidence>
<keyword evidence="10" id="KW-1185">Reference proteome</keyword>
<dbReference type="SUPFAM" id="SSF53187">
    <property type="entry name" value="Zn-dependent exopeptidases"/>
    <property type="match status" value="1"/>
</dbReference>
<dbReference type="RefSeq" id="WP_249471046.1">
    <property type="nucleotide sequence ID" value="NZ_JAMBEP010000001.1"/>
</dbReference>
<evidence type="ECO:0000256" key="6">
    <source>
        <dbReference type="ARBA" id="ARBA00022833"/>
    </source>
</evidence>
<gene>
    <name evidence="9" type="ORF">M2650_03130</name>
</gene>
<dbReference type="PANTHER" id="PTHR12147">
    <property type="entry name" value="METALLOPEPTIDASE M28 FAMILY MEMBER"/>
    <property type="match status" value="1"/>
</dbReference>
<keyword evidence="4 7" id="KW-0732">Signal</keyword>
<protein>
    <submittedName>
        <fullName evidence="9">M20/M25/M40 family metallo-hydrolase</fullName>
    </submittedName>
</protein>
<evidence type="ECO:0000256" key="4">
    <source>
        <dbReference type="ARBA" id="ARBA00022729"/>
    </source>
</evidence>
<organism evidence="9 10">
    <name type="scientific">Luteimonas galliterrae</name>
    <dbReference type="NCBI Taxonomy" id="2940486"/>
    <lineage>
        <taxon>Bacteria</taxon>
        <taxon>Pseudomonadati</taxon>
        <taxon>Pseudomonadota</taxon>
        <taxon>Gammaproteobacteria</taxon>
        <taxon>Lysobacterales</taxon>
        <taxon>Lysobacteraceae</taxon>
        <taxon>Luteimonas</taxon>
    </lineage>
</organism>
<name>A0ABT0MFK6_9GAMM</name>
<evidence type="ECO:0000256" key="1">
    <source>
        <dbReference type="ARBA" id="ARBA00022438"/>
    </source>
</evidence>
<sequence length="429" mass="45792">MKMIRIAPALPVLLCMAGAHAQAGTQVAYDAFAPVYVVSSPDTYRKSLDGIARNAQNRRDGGGNDVVISEVSQHQLPEVTGRIHSREQRCGGFFSFDSRAEAEAFVHSAAPANAGASNPIVYTIDNQATVMPWLPQVREENIYRTIKHLSTAYPNRYYASANAYVPSTWIRDAWLGLAAGRDDVNAVLFPCSSCGNQYSVILSIEGSEEPDEIVVLGAHLDSIAPSSGTKAMLAPGADDDASGIATLTEVLRVALTSGWKPKRTVMFMAYAAEEVGLRGSLAIADSFKTGGKKVVGVLQLDMTNYKSGNGPDLRLVTDNSDPALQSFVSALFQEYLAPVGPTLGSFTCGYGCSDHASWTIKGFPSAMLFEAGDDDGGYFPYIHSPHDKLENMGDSAGRSVYFAQMALAFMGEVGKTASGTLGKRVADVD</sequence>
<dbReference type="Gene3D" id="3.40.630.10">
    <property type="entry name" value="Zn peptidases"/>
    <property type="match status" value="1"/>
</dbReference>
<keyword evidence="5" id="KW-0378">Hydrolase</keyword>
<evidence type="ECO:0000256" key="7">
    <source>
        <dbReference type="SAM" id="SignalP"/>
    </source>
</evidence>
<reference evidence="9 10" key="1">
    <citation type="submission" date="2022-05" db="EMBL/GenBank/DDBJ databases">
        <title>Luteimonas sp. SX5, whole genome shotgun sequencing project.</title>
        <authorList>
            <person name="Zhao G."/>
            <person name="Shen L."/>
        </authorList>
    </citation>
    <scope>NUCLEOTIDE SEQUENCE [LARGE SCALE GENOMIC DNA]</scope>
    <source>
        <strain evidence="9 10">SX5</strain>
    </source>
</reference>
<keyword evidence="6" id="KW-0862">Zinc</keyword>
<keyword evidence="1" id="KW-0031">Aminopeptidase</keyword>
<feature type="chain" id="PRO_5046546073" evidence="7">
    <location>
        <begin position="22"/>
        <end position="429"/>
    </location>
</feature>
<evidence type="ECO:0000256" key="3">
    <source>
        <dbReference type="ARBA" id="ARBA00022723"/>
    </source>
</evidence>
<dbReference type="Proteomes" id="UP001431217">
    <property type="component" value="Unassembled WGS sequence"/>
</dbReference>
<dbReference type="PANTHER" id="PTHR12147:SF56">
    <property type="entry name" value="AMINOPEPTIDASE YDR415C-RELATED"/>
    <property type="match status" value="1"/>
</dbReference>
<evidence type="ECO:0000313" key="10">
    <source>
        <dbReference type="Proteomes" id="UP001431217"/>
    </source>
</evidence>
<evidence type="ECO:0000256" key="5">
    <source>
        <dbReference type="ARBA" id="ARBA00022801"/>
    </source>
</evidence>
<keyword evidence="3" id="KW-0479">Metal-binding</keyword>
<evidence type="ECO:0000259" key="8">
    <source>
        <dbReference type="Pfam" id="PF04389"/>
    </source>
</evidence>